<dbReference type="EMBL" id="CP010025">
    <property type="protein sequence ID" value="AJZ56634.1"/>
    <property type="molecule type" value="Genomic_DNA"/>
</dbReference>
<gene>
    <name evidence="1" type="ORF">OI25_7297</name>
</gene>
<dbReference type="KEGG" id="bfn:OI25_7297"/>
<evidence type="ECO:0000313" key="1">
    <source>
        <dbReference type="EMBL" id="AJZ56634.1"/>
    </source>
</evidence>
<sequence>MQVPGARLHAVDGMIRRPFALRNLPLHQCATCRSIICAPANSEAAR</sequence>
<dbReference type="Proteomes" id="UP000032614">
    <property type="component" value="Chromosome 3"/>
</dbReference>
<accession>A0AAU8SYU6</accession>
<protein>
    <submittedName>
        <fullName evidence="1">Uncharacterized protein</fullName>
    </submittedName>
</protein>
<proteinExistence type="predicted"/>
<organism evidence="1 2">
    <name type="scientific">Paraburkholderia fungorum</name>
    <dbReference type="NCBI Taxonomy" id="134537"/>
    <lineage>
        <taxon>Bacteria</taxon>
        <taxon>Pseudomonadati</taxon>
        <taxon>Pseudomonadota</taxon>
        <taxon>Betaproteobacteria</taxon>
        <taxon>Burkholderiales</taxon>
        <taxon>Burkholderiaceae</taxon>
        <taxon>Paraburkholderia</taxon>
    </lineage>
</organism>
<evidence type="ECO:0000313" key="2">
    <source>
        <dbReference type="Proteomes" id="UP000032614"/>
    </source>
</evidence>
<dbReference type="AlphaFoldDB" id="A0AAU8SYU6"/>
<reference evidence="1 2" key="1">
    <citation type="journal article" date="2015" name="Genome Announc.">
        <title>Complete genome sequences for 59 burkholderia isolates, both pathogenic and near neighbor.</title>
        <authorList>
            <person name="Johnson S.L."/>
            <person name="Bishop-Lilly K.A."/>
            <person name="Ladner J.T."/>
            <person name="Daligault H.E."/>
            <person name="Davenport K.W."/>
            <person name="Jaissle J."/>
            <person name="Frey K.G."/>
            <person name="Koroleva G.I."/>
            <person name="Bruce D.C."/>
            <person name="Coyne S.R."/>
            <person name="Broomall S.M."/>
            <person name="Li P.E."/>
            <person name="Teshima H."/>
            <person name="Gibbons H.S."/>
            <person name="Palacios G.F."/>
            <person name="Rosenzweig C.N."/>
            <person name="Redden C.L."/>
            <person name="Xu Y."/>
            <person name="Minogue T.D."/>
            <person name="Chain P.S."/>
        </authorList>
    </citation>
    <scope>NUCLEOTIDE SEQUENCE [LARGE SCALE GENOMIC DNA]</scope>
    <source>
        <strain evidence="1 2">ATCC BAA-463</strain>
    </source>
</reference>
<name>A0AAU8SYU6_9BURK</name>